<dbReference type="InterPro" id="IPR043828">
    <property type="entry name" value="DUF5805"/>
</dbReference>
<evidence type="ECO:0000313" key="3">
    <source>
        <dbReference type="Proteomes" id="UP001321047"/>
    </source>
</evidence>
<dbReference type="Pfam" id="PF19121">
    <property type="entry name" value="DUF5805"/>
    <property type="match status" value="1"/>
</dbReference>
<evidence type="ECO:0000256" key="1">
    <source>
        <dbReference type="SAM" id="MobiDB-lite"/>
    </source>
</evidence>
<organism evidence="2 3">
    <name type="scientific">Natronosalvus hydrolyticus</name>
    <dbReference type="NCBI Taxonomy" id="2979988"/>
    <lineage>
        <taxon>Archaea</taxon>
        <taxon>Methanobacteriati</taxon>
        <taxon>Methanobacteriota</taxon>
        <taxon>Stenosarchaea group</taxon>
        <taxon>Halobacteria</taxon>
        <taxon>Halobacteriales</taxon>
        <taxon>Natrialbaceae</taxon>
        <taxon>Natronosalvus</taxon>
    </lineage>
</organism>
<proteinExistence type="predicted"/>
<comment type="caution">
    <text evidence="2">The sequence shown here is derived from an EMBL/GenBank/DDBJ whole genome shotgun (WGS) entry which is preliminary data.</text>
</comment>
<sequence length="128" mass="14142">MPDDPDTETVVVRTYVPAYQKEAWESHAEDLDMSQSEFVRSMVQAGRNGFESSSVQPRSPDATPGGSGLETQVLELLRSDTYSWNELLEAVSDDIETQLEDALDSLQSQDQVRYSGRDGGYIYVGGDA</sequence>
<evidence type="ECO:0000313" key="2">
    <source>
        <dbReference type="EMBL" id="MCU4753369.1"/>
    </source>
</evidence>
<dbReference type="EMBL" id="JAOPJZ010000016">
    <property type="protein sequence ID" value="MCU4753369.1"/>
    <property type="molecule type" value="Genomic_DNA"/>
</dbReference>
<keyword evidence="3" id="KW-1185">Reference proteome</keyword>
<feature type="region of interest" description="Disordered" evidence="1">
    <location>
        <begin position="46"/>
        <end position="68"/>
    </location>
</feature>
<reference evidence="2 3" key="1">
    <citation type="submission" date="2022-09" db="EMBL/GenBank/DDBJ databases">
        <title>Enrichment on poylsaccharides allowed isolation of novel metabolic and taxonomic groups of Haloarchaea.</title>
        <authorList>
            <person name="Sorokin D.Y."/>
            <person name="Elcheninov A.G."/>
            <person name="Khizhniak T.V."/>
            <person name="Kolganova T.V."/>
            <person name="Kublanov I.V."/>
        </authorList>
    </citation>
    <scope>NUCLEOTIDE SEQUENCE [LARGE SCALE GENOMIC DNA]</scope>
    <source>
        <strain evidence="2 3">AArc-curdl1</strain>
    </source>
</reference>
<protein>
    <submittedName>
        <fullName evidence="2">DUF5805 domain-containing protein</fullName>
    </submittedName>
</protein>
<dbReference type="RefSeq" id="WP_342809687.1">
    <property type="nucleotide sequence ID" value="NZ_JAOPJZ010000016.1"/>
</dbReference>
<name>A0AAP3E8L1_9EURY</name>
<gene>
    <name evidence="2" type="ORF">OB919_15505</name>
</gene>
<accession>A0AAP3E8L1</accession>
<dbReference type="AlphaFoldDB" id="A0AAP3E8L1"/>
<dbReference type="Proteomes" id="UP001321047">
    <property type="component" value="Unassembled WGS sequence"/>
</dbReference>